<proteinExistence type="predicted"/>
<gene>
    <name evidence="2" type="ORF">PNE09_09870</name>
</gene>
<dbReference type="Proteomes" id="UP001210809">
    <property type="component" value="Unassembled WGS sequence"/>
</dbReference>
<dbReference type="InterPro" id="IPR007712">
    <property type="entry name" value="RelE/ParE_toxin"/>
</dbReference>
<dbReference type="AlphaFoldDB" id="A0AAW6D3R8"/>
<accession>A0AAW6D3R8</accession>
<dbReference type="EMBL" id="JAQLXW010000013">
    <property type="protein sequence ID" value="MDB8004367.1"/>
    <property type="molecule type" value="Genomic_DNA"/>
</dbReference>
<evidence type="ECO:0000313" key="2">
    <source>
        <dbReference type="EMBL" id="MDB8004367.1"/>
    </source>
</evidence>
<keyword evidence="1" id="KW-1277">Toxin-antitoxin system</keyword>
<sequence length="101" mass="11686">MKLLLSPLAADDLHSIHSYISEELDNPSAAGRLIKDIVKAYKQLKDTPLIGSLLDAKINIKTDFRYLVCRGYMIFYKVDGNAVYIYRIINGRRDYCRILFR</sequence>
<name>A0AAW6D3R8_9FIRM</name>
<dbReference type="Gene3D" id="3.30.2310.20">
    <property type="entry name" value="RelE-like"/>
    <property type="match status" value="1"/>
</dbReference>
<evidence type="ECO:0000256" key="1">
    <source>
        <dbReference type="ARBA" id="ARBA00022649"/>
    </source>
</evidence>
<reference evidence="2" key="1">
    <citation type="submission" date="2023-01" db="EMBL/GenBank/DDBJ databases">
        <title>Human gut microbiome strain richness.</title>
        <authorList>
            <person name="Chen-Liaw A."/>
        </authorList>
    </citation>
    <scope>NUCLEOTIDE SEQUENCE</scope>
    <source>
        <strain evidence="2">1001283st1_G1_1001283B150217_161031</strain>
    </source>
</reference>
<evidence type="ECO:0000313" key="3">
    <source>
        <dbReference type="Proteomes" id="UP001210809"/>
    </source>
</evidence>
<organism evidence="2 3">
    <name type="scientific">[Eubacterium] siraeum</name>
    <dbReference type="NCBI Taxonomy" id="39492"/>
    <lineage>
        <taxon>Bacteria</taxon>
        <taxon>Bacillati</taxon>
        <taxon>Bacillota</taxon>
        <taxon>Clostridia</taxon>
        <taxon>Eubacteriales</taxon>
        <taxon>Oscillospiraceae</taxon>
        <taxon>Oscillospiraceae incertae sedis</taxon>
    </lineage>
</organism>
<protein>
    <submittedName>
        <fullName evidence="2">Type II toxin-antitoxin system RelE/ParE family toxin</fullName>
    </submittedName>
</protein>
<comment type="caution">
    <text evidence="2">The sequence shown here is derived from an EMBL/GenBank/DDBJ whole genome shotgun (WGS) entry which is preliminary data.</text>
</comment>
<dbReference type="Pfam" id="PF05016">
    <property type="entry name" value="ParE_toxin"/>
    <property type="match status" value="1"/>
</dbReference>
<dbReference type="InterPro" id="IPR035093">
    <property type="entry name" value="RelE/ParE_toxin_dom_sf"/>
</dbReference>